<dbReference type="InterPro" id="IPR036390">
    <property type="entry name" value="WH_DNA-bd_sf"/>
</dbReference>
<evidence type="ECO:0000256" key="2">
    <source>
        <dbReference type="ARBA" id="ARBA00023125"/>
    </source>
</evidence>
<proteinExistence type="predicted"/>
<sequence length="121" mass="13839">MNLEEPKLKGVIATLQIIGGKWKPLILFILLTDGTKRFGELKRLIPDISQGTLAKQLRELEQDQLIKREIYQEIPPKVEYSLSEHGKTVSTVLDSMCGWGRGHLEYIDRNKLYVVCGNILF</sequence>
<organism evidence="5 6">
    <name type="scientific">Bacillus mycoides</name>
    <dbReference type="NCBI Taxonomy" id="1405"/>
    <lineage>
        <taxon>Bacteria</taxon>
        <taxon>Bacillati</taxon>
        <taxon>Bacillota</taxon>
        <taxon>Bacilli</taxon>
        <taxon>Bacillales</taxon>
        <taxon>Bacillaceae</taxon>
        <taxon>Bacillus</taxon>
        <taxon>Bacillus cereus group</taxon>
    </lineage>
</organism>
<evidence type="ECO:0000256" key="3">
    <source>
        <dbReference type="ARBA" id="ARBA00023163"/>
    </source>
</evidence>
<protein>
    <submittedName>
        <fullName evidence="5">HxlR family transcriptional regulator</fullName>
    </submittedName>
</protein>
<dbReference type="InterPro" id="IPR036388">
    <property type="entry name" value="WH-like_DNA-bd_sf"/>
</dbReference>
<dbReference type="SUPFAM" id="SSF46785">
    <property type="entry name" value="Winged helix' DNA-binding domain"/>
    <property type="match status" value="1"/>
</dbReference>
<dbReference type="Proteomes" id="UP000175706">
    <property type="component" value="Unassembled WGS sequence"/>
</dbReference>
<dbReference type="PANTHER" id="PTHR33204:SF38">
    <property type="entry name" value="HTH-TYPE TRANSCRIPTIONAL ACTIVATOR HXLR"/>
    <property type="match status" value="1"/>
</dbReference>
<keyword evidence="1" id="KW-0805">Transcription regulation</keyword>
<evidence type="ECO:0000313" key="5">
    <source>
        <dbReference type="EMBL" id="OFD79191.1"/>
    </source>
</evidence>
<accession>A0A1E8B7R9</accession>
<dbReference type="Pfam" id="PF01638">
    <property type="entry name" value="HxlR"/>
    <property type="match status" value="1"/>
</dbReference>
<name>A0A1E8B7R9_BACMY</name>
<dbReference type="Gene3D" id="1.10.10.10">
    <property type="entry name" value="Winged helix-like DNA-binding domain superfamily/Winged helix DNA-binding domain"/>
    <property type="match status" value="1"/>
</dbReference>
<gene>
    <name evidence="5" type="ORF">BWGOE8_25470</name>
</gene>
<dbReference type="PANTHER" id="PTHR33204">
    <property type="entry name" value="TRANSCRIPTIONAL REGULATOR, MARR FAMILY"/>
    <property type="match status" value="1"/>
</dbReference>
<dbReference type="InterPro" id="IPR002577">
    <property type="entry name" value="HTH_HxlR"/>
</dbReference>
<evidence type="ECO:0000313" key="6">
    <source>
        <dbReference type="Proteomes" id="UP000175706"/>
    </source>
</evidence>
<evidence type="ECO:0000256" key="1">
    <source>
        <dbReference type="ARBA" id="ARBA00023015"/>
    </source>
</evidence>
<reference evidence="5 6" key="1">
    <citation type="submission" date="2016-05" db="EMBL/GenBank/DDBJ databases">
        <title>Bacillus thuringiensis and Bacillus weihenstephanensis as novel biocontrol agents of wilt causing Verticillium species.</title>
        <authorList>
            <person name="Hollensteiner J."/>
            <person name="Wemheuer F."/>
            <person name="Harting R."/>
            <person name="Kolarzyk A."/>
            <person name="Diaz-Valerio S."/>
            <person name="Poehlein A."/>
            <person name="Brzuszkiewicz E."/>
            <person name="Nesemann K."/>
            <person name="Braus-Stromeyer S."/>
            <person name="Braus G."/>
            <person name="Daniel R."/>
            <person name="Liesegang H."/>
        </authorList>
    </citation>
    <scope>NUCLEOTIDE SEQUENCE [LARGE SCALE GENOMIC DNA]</scope>
    <source>
        <strain evidence="5 6">GOE8</strain>
    </source>
</reference>
<dbReference type="PATRIC" id="fig|86662.25.peg.2585"/>
<feature type="domain" description="HTH hxlR-type" evidence="4">
    <location>
        <begin position="5"/>
        <end position="108"/>
    </location>
</feature>
<dbReference type="PROSITE" id="PS51118">
    <property type="entry name" value="HTH_HXLR"/>
    <property type="match status" value="1"/>
</dbReference>
<dbReference type="GO" id="GO:0003677">
    <property type="term" value="F:DNA binding"/>
    <property type="evidence" value="ECO:0007669"/>
    <property type="project" value="UniProtKB-KW"/>
</dbReference>
<dbReference type="AlphaFoldDB" id="A0A1E8B7R9"/>
<evidence type="ECO:0000259" key="4">
    <source>
        <dbReference type="PROSITE" id="PS51118"/>
    </source>
</evidence>
<keyword evidence="2" id="KW-0238">DNA-binding</keyword>
<comment type="caution">
    <text evidence="5">The sequence shown here is derived from an EMBL/GenBank/DDBJ whole genome shotgun (WGS) entry which is preliminary data.</text>
</comment>
<dbReference type="EMBL" id="LXLT01000031">
    <property type="protein sequence ID" value="OFD79191.1"/>
    <property type="molecule type" value="Genomic_DNA"/>
</dbReference>
<keyword evidence="3" id="KW-0804">Transcription</keyword>